<dbReference type="Proteomes" id="UP000286270">
    <property type="component" value="Unassembled WGS sequence"/>
</dbReference>
<dbReference type="PROSITE" id="PS01124">
    <property type="entry name" value="HTH_ARAC_FAMILY_2"/>
    <property type="match status" value="1"/>
</dbReference>
<feature type="domain" description="HTH araC/xylS-type" evidence="2">
    <location>
        <begin position="183"/>
        <end position="281"/>
    </location>
</feature>
<evidence type="ECO:0000313" key="3">
    <source>
        <dbReference type="EMBL" id="RGV47529.1"/>
    </source>
</evidence>
<name>A0A412XQZ8_BACFG</name>
<dbReference type="PANTHER" id="PTHR47504">
    <property type="entry name" value="RIGHT ORIGIN-BINDING PROTEIN"/>
    <property type="match status" value="1"/>
</dbReference>
<organism evidence="3 4">
    <name type="scientific">Bacteroides fragilis</name>
    <dbReference type="NCBI Taxonomy" id="817"/>
    <lineage>
        <taxon>Bacteria</taxon>
        <taxon>Pseudomonadati</taxon>
        <taxon>Bacteroidota</taxon>
        <taxon>Bacteroidia</taxon>
        <taxon>Bacteroidales</taxon>
        <taxon>Bacteroidaceae</taxon>
        <taxon>Bacteroides</taxon>
    </lineage>
</organism>
<comment type="caution">
    <text evidence="3">The sequence shown here is derived from an EMBL/GenBank/DDBJ whole genome shotgun (WGS) entry which is preliminary data.</text>
</comment>
<accession>A0A412XQZ8</accession>
<dbReference type="GO" id="GO:0043565">
    <property type="term" value="F:sequence-specific DNA binding"/>
    <property type="evidence" value="ECO:0007669"/>
    <property type="project" value="InterPro"/>
</dbReference>
<evidence type="ECO:0000256" key="1">
    <source>
        <dbReference type="ARBA" id="ARBA00023125"/>
    </source>
</evidence>
<dbReference type="RefSeq" id="WP_122143633.1">
    <property type="nucleotide sequence ID" value="NZ_JAFKPL010000031.1"/>
</dbReference>
<protein>
    <submittedName>
        <fullName evidence="3">AraC family transcriptional regulator</fullName>
    </submittedName>
</protein>
<dbReference type="InterPro" id="IPR050959">
    <property type="entry name" value="MarA-like"/>
</dbReference>
<dbReference type="PANTHER" id="PTHR47504:SF5">
    <property type="entry name" value="RIGHT ORIGIN-BINDING PROTEIN"/>
    <property type="match status" value="1"/>
</dbReference>
<reference evidence="3 4" key="1">
    <citation type="submission" date="2018-08" db="EMBL/GenBank/DDBJ databases">
        <title>A genome reference for cultivated species of the human gut microbiota.</title>
        <authorList>
            <person name="Zou Y."/>
            <person name="Xue W."/>
            <person name="Luo G."/>
        </authorList>
    </citation>
    <scope>NUCLEOTIDE SEQUENCE [LARGE SCALE GENOMIC DNA]</scope>
    <source>
        <strain evidence="3 4">AF14-26</strain>
    </source>
</reference>
<sequence>MKKVLEEFARIYRFHEDYLMGKTDFMRLRYKKGEKLEMEISSGIMVTILEGEVHIMCNHLWLRDSIKKGEFFLLLEHSFISIDILEDTEVFIMRSDSLSKGGETLVLDKLSRLSSRINYNLDSLPVCPQLLEIGRQIMDYMKAGIMSDSLAYIKRMELFYVLLSNYSEMELASLLYPLVSRSPQFRHFVLNNYRKVKSVKELVQISNMSKSLFYEKFVEEFHMPVKEWMLQKKQDMIQLKAAKPGMTVKQLVNESDCCSFQQFHSFCKRYFGCSPRELIKEKQGIITLDLILHEKE</sequence>
<dbReference type="EMBL" id="QRZH01000032">
    <property type="protein sequence ID" value="RGV47529.1"/>
    <property type="molecule type" value="Genomic_DNA"/>
</dbReference>
<dbReference type="Gene3D" id="1.10.10.60">
    <property type="entry name" value="Homeodomain-like"/>
    <property type="match status" value="1"/>
</dbReference>
<dbReference type="Pfam" id="PF12833">
    <property type="entry name" value="HTH_18"/>
    <property type="match status" value="1"/>
</dbReference>
<dbReference type="InterPro" id="IPR018060">
    <property type="entry name" value="HTH_AraC"/>
</dbReference>
<dbReference type="SMART" id="SM00342">
    <property type="entry name" value="HTH_ARAC"/>
    <property type="match status" value="1"/>
</dbReference>
<evidence type="ECO:0000259" key="2">
    <source>
        <dbReference type="PROSITE" id="PS01124"/>
    </source>
</evidence>
<gene>
    <name evidence="3" type="ORF">DWW08_22475</name>
</gene>
<evidence type="ECO:0000313" key="4">
    <source>
        <dbReference type="Proteomes" id="UP000286270"/>
    </source>
</evidence>
<proteinExistence type="predicted"/>
<dbReference type="AlphaFoldDB" id="A0A412XQZ8"/>
<keyword evidence="1" id="KW-0238">DNA-binding</keyword>
<dbReference type="GO" id="GO:0003700">
    <property type="term" value="F:DNA-binding transcription factor activity"/>
    <property type="evidence" value="ECO:0007669"/>
    <property type="project" value="InterPro"/>
</dbReference>